<comment type="caution">
    <text evidence="1">The sequence shown here is derived from an EMBL/GenBank/DDBJ whole genome shotgun (WGS) entry which is preliminary data.</text>
</comment>
<gene>
    <name evidence="1" type="ORF">ACE1CI_13490</name>
</gene>
<evidence type="ECO:0000313" key="2">
    <source>
        <dbReference type="Proteomes" id="UP001576784"/>
    </source>
</evidence>
<name>A0ABV4XQF6_9CYAN</name>
<proteinExistence type="predicted"/>
<sequence>MYLTKPDREDSTPLSELVGFSSQAAYKISRSPALRKFHQIETQVSKTTEKEYSHVNHAPPLSSLRERDLQALAEMFEPEDAAEVEAELAHYLNLMCPEPCWEEDPFDFLRDYL</sequence>
<evidence type="ECO:0000313" key="1">
    <source>
        <dbReference type="EMBL" id="MFB2893917.1"/>
    </source>
</evidence>
<organism evidence="1 2">
    <name type="scientific">Floridaenema flaviceps BLCC-F50</name>
    <dbReference type="NCBI Taxonomy" id="3153642"/>
    <lineage>
        <taxon>Bacteria</taxon>
        <taxon>Bacillati</taxon>
        <taxon>Cyanobacteriota</taxon>
        <taxon>Cyanophyceae</taxon>
        <taxon>Oscillatoriophycideae</taxon>
        <taxon>Aerosakkonematales</taxon>
        <taxon>Aerosakkonemataceae</taxon>
        <taxon>Floridanema</taxon>
        <taxon>Floridanema flaviceps</taxon>
    </lineage>
</organism>
<dbReference type="RefSeq" id="WP_413263572.1">
    <property type="nucleotide sequence ID" value="NZ_JBHFNR010000090.1"/>
</dbReference>
<keyword evidence="2" id="KW-1185">Reference proteome</keyword>
<dbReference type="EMBL" id="JBHFNR010000090">
    <property type="protein sequence ID" value="MFB2893917.1"/>
    <property type="molecule type" value="Genomic_DNA"/>
</dbReference>
<protein>
    <submittedName>
        <fullName evidence="1">Uncharacterized protein</fullName>
    </submittedName>
</protein>
<dbReference type="Proteomes" id="UP001576784">
    <property type="component" value="Unassembled WGS sequence"/>
</dbReference>
<reference evidence="1 2" key="1">
    <citation type="submission" date="2024-09" db="EMBL/GenBank/DDBJ databases">
        <title>Floridaenema gen nov. (Aerosakkonemataceae, Aerosakkonematales ord. nov., Cyanobacteria) from benthic tropical and subtropical fresh waters, with the description of four new species.</title>
        <authorList>
            <person name="Moretto J.A."/>
            <person name="Berthold D.E."/>
            <person name="Lefler F.W."/>
            <person name="Huang I.-S."/>
            <person name="Laughinghouse H. IV."/>
        </authorList>
    </citation>
    <scope>NUCLEOTIDE SEQUENCE [LARGE SCALE GENOMIC DNA]</scope>
    <source>
        <strain evidence="1 2">BLCC-F50</strain>
    </source>
</reference>
<accession>A0ABV4XQF6</accession>